<comment type="caution">
    <text evidence="2">The sequence shown here is derived from an EMBL/GenBank/DDBJ whole genome shotgun (WGS) entry which is preliminary data.</text>
</comment>
<keyword evidence="2" id="KW-0540">Nuclease</keyword>
<accession>A0A388TCK0</accession>
<evidence type="ECO:0000313" key="2">
    <source>
        <dbReference type="EMBL" id="GBR74583.1"/>
    </source>
</evidence>
<evidence type="ECO:0000259" key="1">
    <source>
        <dbReference type="Pfam" id="PF13391"/>
    </source>
</evidence>
<evidence type="ECO:0000313" key="3">
    <source>
        <dbReference type="Proteomes" id="UP000269352"/>
    </source>
</evidence>
<dbReference type="InterPro" id="IPR003615">
    <property type="entry name" value="HNH_nuc"/>
</dbReference>
<keyword evidence="2" id="KW-0255">Endonuclease</keyword>
<name>A0A388TCK0_TERA1</name>
<dbReference type="GO" id="GO:0004519">
    <property type="term" value="F:endonuclease activity"/>
    <property type="evidence" value="ECO:0007669"/>
    <property type="project" value="UniProtKB-KW"/>
</dbReference>
<reference evidence="2 3" key="1">
    <citation type="journal article" date="2019" name="ISME J.">
        <title>Genome analyses of uncultured TG2/ZB3 bacteria in 'Margulisbacteria' specifically attached to ectosymbiotic spirochetes of protists in the termite gut.</title>
        <authorList>
            <person name="Utami Y.D."/>
            <person name="Kuwahara H."/>
            <person name="Igai K."/>
            <person name="Murakami T."/>
            <person name="Sugaya K."/>
            <person name="Morikawa T."/>
            <person name="Nagura Y."/>
            <person name="Yuki M."/>
            <person name="Deevong P."/>
            <person name="Inoue T."/>
            <person name="Kihara K."/>
            <person name="Lo N."/>
            <person name="Yamada A."/>
            <person name="Ohkuma M."/>
            <person name="Hongoh Y."/>
        </authorList>
    </citation>
    <scope>NUCLEOTIDE SEQUENCE [LARGE SCALE GENOMIC DNA]</scope>
    <source>
        <strain evidence="2">NkOx7-01</strain>
    </source>
</reference>
<sequence>MPKLLCQNCAYSWSEHYYAKDFIICPKCNEKYIFNPAVDRMYSVCKNRFSLMIHGQTKALPDNCEICGENRVIDKAHIMPASDYFPRGETSPKYYKNPVYLKLWGNYENYFSLCPTHHRLFDRNLLSIDEFNKLQLAVKTKQQVIQDYLNIVRYARQTYLWVNGKKRGTLTDKEYKEYQKIITAQKYFDKKYGFDFINNNFRYV</sequence>
<organism evidence="2 3">
    <name type="scientific">Termititenax aidoneus</name>
    <dbReference type="NCBI Taxonomy" id="2218524"/>
    <lineage>
        <taxon>Bacteria</taxon>
        <taxon>Bacillati</taxon>
        <taxon>Candidatus Margulisiibacteriota</taxon>
        <taxon>Candidatus Termititenacia</taxon>
        <taxon>Candidatus Termititenacales</taxon>
        <taxon>Candidatus Termititenacaceae</taxon>
        <taxon>Candidatus Termititenax</taxon>
    </lineage>
</organism>
<keyword evidence="3" id="KW-1185">Reference proteome</keyword>
<feature type="domain" description="HNH nuclease" evidence="1">
    <location>
        <begin position="64"/>
        <end position="129"/>
    </location>
</feature>
<keyword evidence="2" id="KW-0378">Hydrolase</keyword>
<proteinExistence type="predicted"/>
<protein>
    <submittedName>
        <fullName evidence="2">Endonuclease</fullName>
    </submittedName>
</protein>
<dbReference type="Pfam" id="PF13391">
    <property type="entry name" value="HNH_2"/>
    <property type="match status" value="1"/>
</dbReference>
<gene>
    <name evidence="2" type="ORF">NO1_1733</name>
</gene>
<dbReference type="EMBL" id="BGZN01000056">
    <property type="protein sequence ID" value="GBR74583.1"/>
    <property type="molecule type" value="Genomic_DNA"/>
</dbReference>
<dbReference type="AlphaFoldDB" id="A0A388TCK0"/>
<dbReference type="Proteomes" id="UP000269352">
    <property type="component" value="Unassembled WGS sequence"/>
</dbReference>